<dbReference type="EMBL" id="WVDC01000004">
    <property type="protein sequence ID" value="NKW41770.1"/>
    <property type="molecule type" value="Genomic_DNA"/>
</dbReference>
<comment type="subcellular location">
    <subcellularLocation>
        <location evidence="1">Periplasm</location>
    </subcellularLocation>
</comment>
<feature type="signal peptide" evidence="5">
    <location>
        <begin position="1"/>
        <end position="26"/>
    </location>
</feature>
<dbReference type="RefSeq" id="WP_005517544.1">
    <property type="nucleotide sequence ID" value="NZ_AP024189.1"/>
</dbReference>
<dbReference type="Proteomes" id="UP000608063">
    <property type="component" value="Unassembled WGS sequence"/>
</dbReference>
<dbReference type="EMBL" id="WUXR01000006">
    <property type="protein sequence ID" value="MBM4566304.1"/>
    <property type="molecule type" value="Genomic_DNA"/>
</dbReference>
<dbReference type="PRINTS" id="PR00909">
    <property type="entry name" value="SPERMDNBNDNG"/>
</dbReference>
<evidence type="ECO:0000256" key="1">
    <source>
        <dbReference type="ARBA" id="ARBA00004418"/>
    </source>
</evidence>
<dbReference type="GO" id="GO:0015846">
    <property type="term" value="P:polyamine transport"/>
    <property type="evidence" value="ECO:0007669"/>
    <property type="project" value="InterPro"/>
</dbReference>
<dbReference type="InterPro" id="IPR006059">
    <property type="entry name" value="SBP"/>
</dbReference>
<keyword evidence="2" id="KW-0813">Transport</keyword>
<dbReference type="InterPro" id="IPR001188">
    <property type="entry name" value="Sperm_putr-bd"/>
</dbReference>
<dbReference type="PANTHER" id="PTHR30222">
    <property type="entry name" value="SPERMIDINE/PUTRESCINE-BINDING PERIPLASMIC PROTEIN"/>
    <property type="match status" value="1"/>
</dbReference>
<name>A0A9Q2YZ75_RHOHA</name>
<keyword evidence="4" id="KW-0574">Periplasm</keyword>
<dbReference type="PANTHER" id="PTHR30222:SF17">
    <property type="entry name" value="SPERMIDINE_PUTRESCINE-BINDING PERIPLASMIC PROTEIN"/>
    <property type="match status" value="1"/>
</dbReference>
<comment type="caution">
    <text evidence="9">The sequence shown here is derived from an EMBL/GenBank/DDBJ whole genome shotgun (WGS) entry which is preliminary data.</text>
</comment>
<dbReference type="Proteomes" id="UP000193518">
    <property type="component" value="Unassembled WGS sequence"/>
</dbReference>
<evidence type="ECO:0000256" key="4">
    <source>
        <dbReference type="ARBA" id="ARBA00022764"/>
    </source>
</evidence>
<evidence type="ECO:0000313" key="6">
    <source>
        <dbReference type="EMBL" id="MBM4566304.1"/>
    </source>
</evidence>
<evidence type="ECO:0000313" key="11">
    <source>
        <dbReference type="Proteomes" id="UP000193518"/>
    </source>
</evidence>
<accession>A0A9Q2YZ75</accession>
<organism evidence="9 12">
    <name type="scientific">Rhodococcus hoagii</name>
    <name type="common">Corynebacterium equii</name>
    <dbReference type="NCBI Taxonomy" id="43767"/>
    <lineage>
        <taxon>Bacteria</taxon>
        <taxon>Bacillati</taxon>
        <taxon>Actinomycetota</taxon>
        <taxon>Actinomycetes</taxon>
        <taxon>Mycobacteriales</taxon>
        <taxon>Nocardiaceae</taxon>
        <taxon>Prescottella</taxon>
    </lineage>
</organism>
<feature type="chain" id="PRO_5044465489" evidence="5">
    <location>
        <begin position="27"/>
        <end position="350"/>
    </location>
</feature>
<evidence type="ECO:0000256" key="5">
    <source>
        <dbReference type="SAM" id="SignalP"/>
    </source>
</evidence>
<dbReference type="Gene3D" id="3.40.190.10">
    <property type="entry name" value="Periplasmic binding protein-like II"/>
    <property type="match status" value="2"/>
</dbReference>
<evidence type="ECO:0000313" key="10">
    <source>
        <dbReference type="EMBL" id="ORM28430.1"/>
    </source>
</evidence>
<gene>
    <name evidence="10" type="ORF">A5N68_09970</name>
    <name evidence="6" type="ORF">GS441_12900</name>
    <name evidence="7" type="ORF">GS453_14165</name>
    <name evidence="8" type="ORF">GS882_13535</name>
    <name evidence="9" type="ORF">GS947_09105</name>
</gene>
<reference evidence="6" key="2">
    <citation type="submission" date="2019-11" db="EMBL/GenBank/DDBJ databases">
        <title>Spread of Macrolides and rifampicin resistant Rhodococcus equi in clinical isolates in the USA.</title>
        <authorList>
            <person name="Alvarez-Narvaez S."/>
            <person name="Huber L."/>
            <person name="Cohen N.D."/>
            <person name="Slovis N."/>
            <person name="Greiter M."/>
            <person name="Giguere S."/>
            <person name="Hart K."/>
        </authorList>
    </citation>
    <scope>NUCLEOTIDE SEQUENCE</scope>
    <source>
        <strain evidence="6">Lh_17</strain>
        <strain evidence="7">Lh_38</strain>
    </source>
</reference>
<protein>
    <submittedName>
        <fullName evidence="9">Extracellular solute-binding protein</fullName>
    </submittedName>
</protein>
<evidence type="ECO:0000313" key="9">
    <source>
        <dbReference type="EMBL" id="NKW41770.1"/>
    </source>
</evidence>
<evidence type="ECO:0000313" key="7">
    <source>
        <dbReference type="EMBL" id="MBM4627979.1"/>
    </source>
</evidence>
<dbReference type="AlphaFoldDB" id="A0A9Q2YZ75"/>
<dbReference type="EMBL" id="WVBC01000030">
    <property type="protein sequence ID" value="NKT79126.1"/>
    <property type="molecule type" value="Genomic_DNA"/>
</dbReference>
<dbReference type="PROSITE" id="PS51257">
    <property type="entry name" value="PROKAR_LIPOPROTEIN"/>
    <property type="match status" value="1"/>
</dbReference>
<dbReference type="Proteomes" id="UP000738270">
    <property type="component" value="Unassembled WGS sequence"/>
</dbReference>
<reference evidence="9" key="3">
    <citation type="journal article" date="2020" name="Environ. Microbiol.">
        <title>The novel and transferable erm(51) gene confers Macrolides, Lincosamides, and Streptogramins B (MLSB) resistance to clonal Rhodococcus equi in the environment.</title>
        <authorList>
            <person name="Huber L."/>
            <person name="Giguere S."/>
            <person name="Slovis N.M."/>
            <person name="Alvarez-Narvaez S."/>
            <person name="Hart K.A."/>
            <person name="Greiter M."/>
            <person name="Morris E.R.A."/>
            <person name="Cohen N.D."/>
        </authorList>
    </citation>
    <scope>NUCLEOTIDE SEQUENCE</scope>
    <source>
        <strain evidence="8">Lh_116_1</strain>
        <strain evidence="9">Lh_16_1</strain>
    </source>
</reference>
<dbReference type="Proteomes" id="UP000603463">
    <property type="component" value="Unassembled WGS sequence"/>
</dbReference>
<dbReference type="SUPFAM" id="SSF53850">
    <property type="entry name" value="Periplasmic binding protein-like II"/>
    <property type="match status" value="1"/>
</dbReference>
<dbReference type="EMBL" id="WUXD01000014">
    <property type="protein sequence ID" value="MBM4627979.1"/>
    <property type="molecule type" value="Genomic_DNA"/>
</dbReference>
<evidence type="ECO:0000313" key="12">
    <source>
        <dbReference type="Proteomes" id="UP000608063"/>
    </source>
</evidence>
<reference evidence="10 11" key="1">
    <citation type="journal article" date="2016" name="Genome Biol. Evol.">
        <title>Pangenome and Phylogenomic Analysis of the Pathogenic Actinobacterium Rhodococcus equi.</title>
        <authorList>
            <person name="Anastasi E."/>
            <person name="MacArthur I."/>
            <person name="Scortti M."/>
            <person name="Alvarez S."/>
            <person name="Giguere S."/>
            <person name="Vazquez-Boland J.A."/>
        </authorList>
    </citation>
    <scope>NUCLEOTIDE SEQUENCE [LARGE SCALE GENOMIC DNA]</scope>
    <source>
        <strain evidence="10 11">PAM1271</strain>
    </source>
</reference>
<sequence>MRVKTWRVLVATGTCVALGAALSACGGGSGDSDTVTLKFLNYGDWVGETEIADFEAANPGIEIEQFALPDGGSSALAAQLAKDKGVYDLVAVGNATAARLEAGNLLADFDPASVPNLANLPQEYRDEFPWGIPTDLGKVGIIYDKEKVPNPPASWKELFDNASQWTGKIVLPDYDLDVQAIALLALGYDINTTDSGELDEAEAKIKEIKPHLLAFQRTGQAKSVADGSALVAVGYDYAFAGADDPSLGWVSPAEGTPGYIEGVALLPDSKHSAEALKFLDFRLEPETYGGFINNTGASYLMPSAEQFIEPRILDNPALRQDTGSKFVVEKFLSAEDTEARAKMWNRIKAS</sequence>
<dbReference type="Pfam" id="PF13416">
    <property type="entry name" value="SBP_bac_8"/>
    <property type="match status" value="1"/>
</dbReference>
<evidence type="ECO:0000313" key="8">
    <source>
        <dbReference type="EMBL" id="NKT79126.1"/>
    </source>
</evidence>
<dbReference type="GO" id="GO:0019808">
    <property type="term" value="F:polyamine binding"/>
    <property type="evidence" value="ECO:0007669"/>
    <property type="project" value="InterPro"/>
</dbReference>
<keyword evidence="3 5" id="KW-0732">Signal</keyword>
<dbReference type="Proteomes" id="UP000808906">
    <property type="component" value="Unassembled WGS sequence"/>
</dbReference>
<evidence type="ECO:0000256" key="2">
    <source>
        <dbReference type="ARBA" id="ARBA00022448"/>
    </source>
</evidence>
<dbReference type="EMBL" id="LWIC01000003">
    <property type="protein sequence ID" value="ORM28430.1"/>
    <property type="molecule type" value="Genomic_DNA"/>
</dbReference>
<dbReference type="GO" id="GO:0042597">
    <property type="term" value="C:periplasmic space"/>
    <property type="evidence" value="ECO:0007669"/>
    <property type="project" value="UniProtKB-SubCell"/>
</dbReference>
<dbReference type="CDD" id="cd13590">
    <property type="entry name" value="PBP2_PotD_PotF_like"/>
    <property type="match status" value="1"/>
</dbReference>
<evidence type="ECO:0000256" key="3">
    <source>
        <dbReference type="ARBA" id="ARBA00022729"/>
    </source>
</evidence>
<proteinExistence type="predicted"/>